<accession>X1R2L0</accession>
<dbReference type="Gene3D" id="3.30.420.110">
    <property type="entry name" value="MutS, connector domain"/>
    <property type="match status" value="1"/>
</dbReference>
<organism evidence="1">
    <name type="scientific">marine sediment metagenome</name>
    <dbReference type="NCBI Taxonomy" id="412755"/>
    <lineage>
        <taxon>unclassified sequences</taxon>
        <taxon>metagenomes</taxon>
        <taxon>ecological metagenomes</taxon>
    </lineage>
</organism>
<dbReference type="GO" id="GO:0005524">
    <property type="term" value="F:ATP binding"/>
    <property type="evidence" value="ECO:0007669"/>
    <property type="project" value="InterPro"/>
</dbReference>
<reference evidence="1" key="1">
    <citation type="journal article" date="2014" name="Front. Microbiol.">
        <title>High frequency of phylogenetically diverse reductive dehalogenase-homologous genes in deep subseafloor sedimentary metagenomes.</title>
        <authorList>
            <person name="Kawai M."/>
            <person name="Futagami T."/>
            <person name="Toyoda A."/>
            <person name="Takaki Y."/>
            <person name="Nishi S."/>
            <person name="Hori S."/>
            <person name="Arai W."/>
            <person name="Tsubouchi T."/>
            <person name="Morono Y."/>
            <person name="Uchiyama I."/>
            <person name="Ito T."/>
            <person name="Fujiyama A."/>
            <person name="Inagaki F."/>
            <person name="Takami H."/>
        </authorList>
    </citation>
    <scope>NUCLEOTIDE SEQUENCE</scope>
    <source>
        <strain evidence="1">Expedition CK06-06</strain>
    </source>
</reference>
<feature type="non-terminal residue" evidence="1">
    <location>
        <position position="52"/>
    </location>
</feature>
<dbReference type="AlphaFoldDB" id="X1R2L0"/>
<sequence>MPDSCLSTGEFLATRIKYMDRASGLRKEFFRLSPREILIQETLLKDDKDICA</sequence>
<dbReference type="GO" id="GO:0030983">
    <property type="term" value="F:mismatched DNA binding"/>
    <property type="evidence" value="ECO:0007669"/>
    <property type="project" value="InterPro"/>
</dbReference>
<dbReference type="InterPro" id="IPR036678">
    <property type="entry name" value="MutS_con_dom_sf"/>
</dbReference>
<dbReference type="EMBL" id="BARW01006360">
    <property type="protein sequence ID" value="GAI74793.1"/>
    <property type="molecule type" value="Genomic_DNA"/>
</dbReference>
<protein>
    <submittedName>
        <fullName evidence="1">Uncharacterized protein</fullName>
    </submittedName>
</protein>
<evidence type="ECO:0000313" key="1">
    <source>
        <dbReference type="EMBL" id="GAI74793.1"/>
    </source>
</evidence>
<dbReference type="SUPFAM" id="SSF53150">
    <property type="entry name" value="DNA repair protein MutS, domain II"/>
    <property type="match status" value="1"/>
</dbReference>
<comment type="caution">
    <text evidence="1">The sequence shown here is derived from an EMBL/GenBank/DDBJ whole genome shotgun (WGS) entry which is preliminary data.</text>
</comment>
<name>X1R2L0_9ZZZZ</name>
<proteinExistence type="predicted"/>
<gene>
    <name evidence="1" type="ORF">S12H4_13348</name>
</gene>
<dbReference type="GO" id="GO:0006298">
    <property type="term" value="P:mismatch repair"/>
    <property type="evidence" value="ECO:0007669"/>
    <property type="project" value="InterPro"/>
</dbReference>